<proteinExistence type="predicted"/>
<evidence type="ECO:0000313" key="2">
    <source>
        <dbReference type="Proteomes" id="UP001187343"/>
    </source>
</evidence>
<reference evidence="1" key="1">
    <citation type="submission" date="2023-08" db="EMBL/GenBank/DDBJ databases">
        <title>Chromosome-level Genome Assembly of mud carp (Cirrhinus molitorella).</title>
        <authorList>
            <person name="Liu H."/>
        </authorList>
    </citation>
    <scope>NUCLEOTIDE SEQUENCE</scope>
    <source>
        <strain evidence="1">Prfri</strain>
        <tissue evidence="1">Muscle</tissue>
    </source>
</reference>
<accession>A0AA88QCF6</accession>
<name>A0AA88QCF6_9TELE</name>
<dbReference type="AlphaFoldDB" id="A0AA88QCF6"/>
<gene>
    <name evidence="1" type="ORF">Q8A67_005045</name>
</gene>
<comment type="caution">
    <text evidence="1">The sequence shown here is derived from an EMBL/GenBank/DDBJ whole genome shotgun (WGS) entry which is preliminary data.</text>
</comment>
<dbReference type="Proteomes" id="UP001187343">
    <property type="component" value="Unassembled WGS sequence"/>
</dbReference>
<sequence>MFLRNVGPVQPGFCLFAHRNHGRTRRRNTPPVHWHRQVFQFIHNHRQEELCIGHIRQYCCHHPLLQIEAQEAKGCEIKLIYRCFVMKLGVREAGCPCFDLIAMVPLCKE</sequence>
<keyword evidence="2" id="KW-1185">Reference proteome</keyword>
<dbReference type="EMBL" id="JAUYZG010000004">
    <property type="protein sequence ID" value="KAK2909208.1"/>
    <property type="molecule type" value="Genomic_DNA"/>
</dbReference>
<protein>
    <submittedName>
        <fullName evidence="1">Uncharacterized protein</fullName>
    </submittedName>
</protein>
<organism evidence="1 2">
    <name type="scientific">Cirrhinus molitorella</name>
    <name type="common">mud carp</name>
    <dbReference type="NCBI Taxonomy" id="172907"/>
    <lineage>
        <taxon>Eukaryota</taxon>
        <taxon>Metazoa</taxon>
        <taxon>Chordata</taxon>
        <taxon>Craniata</taxon>
        <taxon>Vertebrata</taxon>
        <taxon>Euteleostomi</taxon>
        <taxon>Actinopterygii</taxon>
        <taxon>Neopterygii</taxon>
        <taxon>Teleostei</taxon>
        <taxon>Ostariophysi</taxon>
        <taxon>Cypriniformes</taxon>
        <taxon>Cyprinidae</taxon>
        <taxon>Labeoninae</taxon>
        <taxon>Labeonini</taxon>
        <taxon>Cirrhinus</taxon>
    </lineage>
</organism>
<evidence type="ECO:0000313" key="1">
    <source>
        <dbReference type="EMBL" id="KAK2909208.1"/>
    </source>
</evidence>